<proteinExistence type="predicted"/>
<comment type="caution">
    <text evidence="1">The sequence shown here is derived from an EMBL/GenBank/DDBJ whole genome shotgun (WGS) entry which is preliminary data.</text>
</comment>
<accession>A0ACC2UPV6</accession>
<keyword evidence="2" id="KW-1185">Reference proteome</keyword>
<protein>
    <submittedName>
        <fullName evidence="1">Uncharacterized protein</fullName>
    </submittedName>
</protein>
<dbReference type="EMBL" id="QTSX02000085">
    <property type="protein sequence ID" value="KAJ9088843.1"/>
    <property type="molecule type" value="Genomic_DNA"/>
</dbReference>
<dbReference type="Proteomes" id="UP001165960">
    <property type="component" value="Unassembled WGS sequence"/>
</dbReference>
<sequence length="224" mass="24546">MLNLQLKSFAGGVEGANIVSWLHSTKTCLCICQVPEPMWVVTASGHLTVPAAVWFINWASQKIEITWVLFRDAAKSRYSETFSPTVVGTPLLAIKQTGSVPEYLAAASEAVTDGNTMLLTLIINGLKPHIRKWVPVGCCTSIDNCYKAIVKANNQASMDFCRSNDASPQPYSAPCSAHNQVGCYQSCQQENGVKRPQEGELQCCDLRRSTESQQEILTLGLDLY</sequence>
<organism evidence="1 2">
    <name type="scientific">Entomophthora muscae</name>
    <dbReference type="NCBI Taxonomy" id="34485"/>
    <lineage>
        <taxon>Eukaryota</taxon>
        <taxon>Fungi</taxon>
        <taxon>Fungi incertae sedis</taxon>
        <taxon>Zoopagomycota</taxon>
        <taxon>Entomophthoromycotina</taxon>
        <taxon>Entomophthoromycetes</taxon>
        <taxon>Entomophthorales</taxon>
        <taxon>Entomophthoraceae</taxon>
        <taxon>Entomophthora</taxon>
    </lineage>
</organism>
<evidence type="ECO:0000313" key="2">
    <source>
        <dbReference type="Proteomes" id="UP001165960"/>
    </source>
</evidence>
<evidence type="ECO:0000313" key="1">
    <source>
        <dbReference type="EMBL" id="KAJ9088843.1"/>
    </source>
</evidence>
<reference evidence="1" key="1">
    <citation type="submission" date="2022-04" db="EMBL/GenBank/DDBJ databases">
        <title>Genome of the entomopathogenic fungus Entomophthora muscae.</title>
        <authorList>
            <person name="Elya C."/>
            <person name="Lovett B.R."/>
            <person name="Lee E."/>
            <person name="Macias A.M."/>
            <person name="Hajek A.E."/>
            <person name="De Bivort B.L."/>
            <person name="Kasson M.T."/>
            <person name="De Fine Licht H.H."/>
            <person name="Stajich J.E."/>
        </authorList>
    </citation>
    <scope>NUCLEOTIDE SEQUENCE</scope>
    <source>
        <strain evidence="1">Berkeley</strain>
    </source>
</reference>
<name>A0ACC2UPV6_9FUNG</name>
<gene>
    <name evidence="1" type="ORF">DSO57_1019120</name>
</gene>